<reference evidence="1 2" key="1">
    <citation type="submission" date="2024-02" db="EMBL/GenBank/DDBJ databases">
        <authorList>
            <person name="Daric V."/>
            <person name="Darras S."/>
        </authorList>
    </citation>
    <scope>NUCLEOTIDE SEQUENCE [LARGE SCALE GENOMIC DNA]</scope>
</reference>
<accession>A0ABP0FP29</accession>
<gene>
    <name evidence="1" type="ORF">CVLEPA_LOCUS11607</name>
</gene>
<dbReference type="Proteomes" id="UP001642483">
    <property type="component" value="Unassembled WGS sequence"/>
</dbReference>
<dbReference type="EMBL" id="CAWYQH010000079">
    <property type="protein sequence ID" value="CAK8681402.1"/>
    <property type="molecule type" value="Genomic_DNA"/>
</dbReference>
<proteinExistence type="predicted"/>
<protein>
    <submittedName>
        <fullName evidence="1">Uncharacterized protein</fullName>
    </submittedName>
</protein>
<evidence type="ECO:0000313" key="2">
    <source>
        <dbReference type="Proteomes" id="UP001642483"/>
    </source>
</evidence>
<name>A0ABP0FP29_CLALP</name>
<keyword evidence="2" id="KW-1185">Reference proteome</keyword>
<evidence type="ECO:0000313" key="1">
    <source>
        <dbReference type="EMBL" id="CAK8681402.1"/>
    </source>
</evidence>
<sequence>MRGAYNIIGMENSLAEPKVFFDFVVSVDRFELFSGSMHYSRKHETTHDVKVSGRLYKEKNCAI</sequence>
<organism evidence="1 2">
    <name type="scientific">Clavelina lepadiformis</name>
    <name type="common">Light-bulb sea squirt</name>
    <name type="synonym">Ascidia lepadiformis</name>
    <dbReference type="NCBI Taxonomy" id="159417"/>
    <lineage>
        <taxon>Eukaryota</taxon>
        <taxon>Metazoa</taxon>
        <taxon>Chordata</taxon>
        <taxon>Tunicata</taxon>
        <taxon>Ascidiacea</taxon>
        <taxon>Aplousobranchia</taxon>
        <taxon>Clavelinidae</taxon>
        <taxon>Clavelina</taxon>
    </lineage>
</organism>
<comment type="caution">
    <text evidence="1">The sequence shown here is derived from an EMBL/GenBank/DDBJ whole genome shotgun (WGS) entry which is preliminary data.</text>
</comment>